<organism evidence="1 2">
    <name type="scientific">Providencia burhodogranariea DSM 19968</name>
    <dbReference type="NCBI Taxonomy" id="1141662"/>
    <lineage>
        <taxon>Bacteria</taxon>
        <taxon>Pseudomonadati</taxon>
        <taxon>Pseudomonadota</taxon>
        <taxon>Gammaproteobacteria</taxon>
        <taxon>Enterobacterales</taxon>
        <taxon>Morganellaceae</taxon>
        <taxon>Providencia</taxon>
    </lineage>
</organism>
<protein>
    <submittedName>
        <fullName evidence="1">Uncharacterized protein</fullName>
    </submittedName>
</protein>
<sequence length="232" mass="26359">MKPLFLIILSLTTITFISPSYSDDSLNSGYAKLLALSLTNDISASKLDSGDLSYEKYSLPYTFQNLYEYDDYSFSAQLRGNYLKVKASPMYVYPSGKFRAHWDILSVTTSPKITYKINNNLKLENEIEFGYANMNNRSTFSGDNNTKESLREIGLLEWNINSLQLAPKIGLVNTNILDNNNQINFHGNISYMFMYGIKNDKKLNINSNTGTWSVGGEYIMTDFFNIKINPLA</sequence>
<dbReference type="eggNOG" id="ENOG5033QCC">
    <property type="taxonomic scope" value="Bacteria"/>
</dbReference>
<dbReference type="Proteomes" id="UP000009336">
    <property type="component" value="Unassembled WGS sequence"/>
</dbReference>
<dbReference type="AlphaFoldDB" id="K8X0P0"/>
<keyword evidence="2" id="KW-1185">Reference proteome</keyword>
<evidence type="ECO:0000313" key="1">
    <source>
        <dbReference type="EMBL" id="EKT62030.1"/>
    </source>
</evidence>
<gene>
    <name evidence="1" type="ORF">OOA_09066</name>
</gene>
<comment type="caution">
    <text evidence="1">The sequence shown here is derived from an EMBL/GenBank/DDBJ whole genome shotgun (WGS) entry which is preliminary data.</text>
</comment>
<evidence type="ECO:0000313" key="2">
    <source>
        <dbReference type="Proteomes" id="UP000009336"/>
    </source>
</evidence>
<dbReference type="HOGENOM" id="CLU_081573_0_0_6"/>
<dbReference type="PATRIC" id="fig|1141662.3.peg.1835"/>
<dbReference type="EMBL" id="AKKL01000022">
    <property type="protein sequence ID" value="EKT62030.1"/>
    <property type="molecule type" value="Genomic_DNA"/>
</dbReference>
<reference evidence="1 2" key="1">
    <citation type="journal article" date="2012" name="BMC Genomics">
        <title>Comparative genomics of bacteria in the genus Providencia isolated from wild Drosophila melanogaster.</title>
        <authorList>
            <person name="Galac M.R."/>
            <person name="Lazzaro B.P."/>
        </authorList>
    </citation>
    <scope>NUCLEOTIDE SEQUENCE [LARGE SCALE GENOMIC DNA]</scope>
    <source>
        <strain evidence="1 2">DSM 19968</strain>
    </source>
</reference>
<proteinExistence type="predicted"/>
<name>K8X0P0_9GAMM</name>
<accession>K8X0P0</accession>
<dbReference type="RefSeq" id="WP_008911829.1">
    <property type="nucleotide sequence ID" value="NZ_KB233222.1"/>
</dbReference>